<evidence type="ECO:0000313" key="2">
    <source>
        <dbReference type="EMBL" id="OAA84468.1"/>
    </source>
</evidence>
<reference evidence="2 3" key="1">
    <citation type="journal article" date="2015" name="Biotechnol. Bioeng.">
        <title>Genome sequence and phenotypic characterization of Caulobacter segnis.</title>
        <authorList>
            <person name="Patel S."/>
            <person name="Fletcher B."/>
            <person name="Scott D.C."/>
            <person name="Ely B."/>
        </authorList>
    </citation>
    <scope>NUCLEOTIDE SEQUENCE [LARGE SCALE GENOMIC DNA]</scope>
    <source>
        <strain evidence="2 3">ERI-2</strain>
    </source>
</reference>
<dbReference type="AlphaFoldDB" id="A0A162L522"/>
<keyword evidence="1" id="KW-1133">Transmembrane helix</keyword>
<name>A0A162L522_9CLOT</name>
<dbReference type="EMBL" id="LITT01000037">
    <property type="protein sequence ID" value="OAA84468.1"/>
    <property type="molecule type" value="Genomic_DNA"/>
</dbReference>
<evidence type="ECO:0000313" key="3">
    <source>
        <dbReference type="Proteomes" id="UP000077407"/>
    </source>
</evidence>
<dbReference type="Proteomes" id="UP000077407">
    <property type="component" value="Unassembled WGS sequence"/>
</dbReference>
<accession>A0A162L522</accession>
<keyword evidence="1" id="KW-0812">Transmembrane</keyword>
<feature type="transmembrane region" description="Helical" evidence="1">
    <location>
        <begin position="64"/>
        <end position="82"/>
    </location>
</feature>
<protein>
    <submittedName>
        <fullName evidence="2">Uncharacterized protein</fullName>
    </submittedName>
</protein>
<sequence>MSSRCIPPNPGAMFLIVFTISSGSVESTHIGIAFTFANLLSNNAFPSTTGSPAAGPILPSPSTAVPFVTTATVFPFIVYSYAFSLSLAISRHGPATPGV</sequence>
<proteinExistence type="predicted"/>
<gene>
    <name evidence="2" type="ORF">WY13_02920</name>
</gene>
<keyword evidence="1" id="KW-0472">Membrane</keyword>
<feature type="transmembrane region" description="Helical" evidence="1">
    <location>
        <begin position="12"/>
        <end position="37"/>
    </location>
</feature>
<organism evidence="2 3">
    <name type="scientific">Clostridium ljungdahlii</name>
    <dbReference type="NCBI Taxonomy" id="1538"/>
    <lineage>
        <taxon>Bacteria</taxon>
        <taxon>Bacillati</taxon>
        <taxon>Bacillota</taxon>
        <taxon>Clostridia</taxon>
        <taxon>Eubacteriales</taxon>
        <taxon>Clostridiaceae</taxon>
        <taxon>Clostridium</taxon>
    </lineage>
</organism>
<evidence type="ECO:0000256" key="1">
    <source>
        <dbReference type="SAM" id="Phobius"/>
    </source>
</evidence>
<comment type="caution">
    <text evidence="2">The sequence shown here is derived from an EMBL/GenBank/DDBJ whole genome shotgun (WGS) entry which is preliminary data.</text>
</comment>